<sequence>MIAEKKYNFSFTAASLRTREFVLVAKHLFENSVEDVESALGNGKKATGRRYFKEMYKWIDTLTKGQIKALLEGSYKVQNEITFIAACKHFHFIRDFIIEVVREKYLVYDYEITDGDYISFFRRKAEYHPEMNKLTEVTQKKVKQVTFKILEQAGLINNVRSKMIQPQIIESETRKAILADNAELFKIFLLSDFDIENLKA</sequence>
<dbReference type="Gene3D" id="1.10.3540.10">
    <property type="entry name" value="uncharacterized protein from magnetospirillum magneticum domain"/>
    <property type="match status" value="1"/>
</dbReference>
<dbReference type="InterPro" id="IPR023137">
    <property type="entry name" value="BrxA_sf"/>
</dbReference>
<dbReference type="Proteomes" id="UP000662373">
    <property type="component" value="Unassembled WGS sequence"/>
</dbReference>
<dbReference type="Pfam" id="PF08849">
    <property type="entry name" value="BrxA"/>
    <property type="match status" value="1"/>
</dbReference>
<keyword evidence="2" id="KW-1185">Reference proteome</keyword>
<proteinExistence type="predicted"/>
<evidence type="ECO:0000313" key="2">
    <source>
        <dbReference type="Proteomes" id="UP000662373"/>
    </source>
</evidence>
<gene>
    <name evidence="1" type="ORF">JEM65_13225</name>
</gene>
<dbReference type="InterPro" id="IPR014948">
    <property type="entry name" value="BrxA"/>
</dbReference>
<dbReference type="AlphaFoldDB" id="A0A934KVH7"/>
<organism evidence="1 2">
    <name type="scientific">Gelidibacter salicanalis</name>
    <dbReference type="NCBI Taxonomy" id="291193"/>
    <lineage>
        <taxon>Bacteria</taxon>
        <taxon>Pseudomonadati</taxon>
        <taxon>Bacteroidota</taxon>
        <taxon>Flavobacteriia</taxon>
        <taxon>Flavobacteriales</taxon>
        <taxon>Flavobacteriaceae</taxon>
        <taxon>Gelidibacter</taxon>
    </lineage>
</organism>
<dbReference type="EMBL" id="JAEHJZ010000032">
    <property type="protein sequence ID" value="MBJ7881598.1"/>
    <property type="molecule type" value="Genomic_DNA"/>
</dbReference>
<comment type="caution">
    <text evidence="1">The sequence shown here is derived from an EMBL/GenBank/DDBJ whole genome shotgun (WGS) entry which is preliminary data.</text>
</comment>
<protein>
    <submittedName>
        <fullName evidence="1">DUF1819 family protein</fullName>
    </submittedName>
</protein>
<accession>A0A934KVH7</accession>
<evidence type="ECO:0000313" key="1">
    <source>
        <dbReference type="EMBL" id="MBJ7881598.1"/>
    </source>
</evidence>
<dbReference type="RefSeq" id="WP_199600311.1">
    <property type="nucleotide sequence ID" value="NZ_JAEHJZ010000032.1"/>
</dbReference>
<reference evidence="1 2" key="1">
    <citation type="submission" date="2020-09" db="EMBL/GenBank/DDBJ databases">
        <title>Draft genome of Gelidibacter salicanalis PAMC21136.</title>
        <authorList>
            <person name="Park H."/>
        </authorList>
    </citation>
    <scope>NUCLEOTIDE SEQUENCE [LARGE SCALE GENOMIC DNA]</scope>
    <source>
        <strain evidence="1 2">PAMC21136</strain>
    </source>
</reference>
<name>A0A934KVH7_9FLAO</name>